<protein>
    <recommendedName>
        <fullName evidence="2">Carboxypeptidase</fullName>
        <ecNumber evidence="2">3.4.16.-</ecNumber>
    </recommendedName>
</protein>
<proteinExistence type="inferred from homology"/>
<accession>A0A0M3IZV4</accession>
<dbReference type="PROSITE" id="PS00131">
    <property type="entry name" value="CARBOXYPEPT_SER_SER"/>
    <property type="match status" value="1"/>
</dbReference>
<dbReference type="Gene3D" id="3.40.50.1820">
    <property type="entry name" value="alpha/beta hydrolase"/>
    <property type="match status" value="2"/>
</dbReference>
<dbReference type="PRINTS" id="PR00724">
    <property type="entry name" value="CRBOXYPTASEC"/>
</dbReference>
<dbReference type="EC" id="3.4.16.-" evidence="2"/>
<organism evidence="3">
    <name type="scientific">Anisakis simplex</name>
    <name type="common">Herring worm</name>
    <dbReference type="NCBI Taxonomy" id="6269"/>
    <lineage>
        <taxon>Eukaryota</taxon>
        <taxon>Metazoa</taxon>
        <taxon>Ecdysozoa</taxon>
        <taxon>Nematoda</taxon>
        <taxon>Chromadorea</taxon>
        <taxon>Rhabditida</taxon>
        <taxon>Spirurina</taxon>
        <taxon>Ascaridomorpha</taxon>
        <taxon>Ascaridoidea</taxon>
        <taxon>Anisakidae</taxon>
        <taxon>Anisakis</taxon>
        <taxon>Anisakis simplex complex</taxon>
    </lineage>
</organism>
<dbReference type="InterPro" id="IPR029058">
    <property type="entry name" value="AB_hydrolase_fold"/>
</dbReference>
<dbReference type="Pfam" id="PF00450">
    <property type="entry name" value="Peptidase_S10"/>
    <property type="match status" value="2"/>
</dbReference>
<dbReference type="SUPFAM" id="SSF53474">
    <property type="entry name" value="alpha/beta-Hydrolases"/>
    <property type="match status" value="2"/>
</dbReference>
<reference evidence="3" key="1">
    <citation type="submission" date="2017-02" db="UniProtKB">
        <authorList>
            <consortium name="WormBaseParasite"/>
        </authorList>
    </citation>
    <scope>IDENTIFICATION</scope>
</reference>
<dbReference type="PANTHER" id="PTHR11802">
    <property type="entry name" value="SERINE PROTEASE FAMILY S10 SERINE CARBOXYPEPTIDASE"/>
    <property type="match status" value="1"/>
</dbReference>
<dbReference type="PANTHER" id="PTHR11802:SF480">
    <property type="entry name" value="CARBOXYPEPTIDASE"/>
    <property type="match status" value="1"/>
</dbReference>
<evidence type="ECO:0000256" key="1">
    <source>
        <dbReference type="ARBA" id="ARBA00009431"/>
    </source>
</evidence>
<name>A0A0M3IZV4_ANISI</name>
<evidence type="ECO:0000313" key="3">
    <source>
        <dbReference type="WBParaSite" id="ASIM_0000078701-mRNA-1"/>
    </source>
</evidence>
<dbReference type="InterPro" id="IPR018202">
    <property type="entry name" value="Ser_caboxypep_ser_AS"/>
</dbReference>
<sequence>LQKCCKVNSTKIQALGTCDFSQYIEVRNNGSIVPRPFKDPIKRQCANLVRDYYRMEMNTTEIIYNTYEDCYMDTHARPSLKVVRQSDLKRRMSLMKLSAFDGQESFIDQGSKLNMGSTDALSGYPCWMDDAKETYINLPEVRYATHIPKNLPHWTDCKFVFFSIEILPFHVNELYKRQYNDTTPFFEQMINSGLDLHILVYNGDTDAVCNFLGAERFASRLATKFNLDKQTRQEWTFAEKPKYKPSIAGYHQRYTTKNGKVIFDFLSVKGSGHFVQLDRPGPALQMLENYIANKNYSSPTTVNTVLKPLLPQYQQNPKPQPTRKERDRVWNLPGITYDLNFEHYSGYLNPSKGNYLHYWFTQSQNDPANDPLLLWLNGGPGCSSLTGLLTELGPFWLNPDGRTLMENIYSWNRVANVLFLESPRQVGYSYQDTKENNDTMFNDEKVNVTITSIALTTATDNFLAIMDFLSVFPEFYNRPFYVSGESYAGVYIPTLVSLIIQMIQAGKAPGLNLAGVAIGNGKMSDKYQLNSVISLFYNHGMYGVE</sequence>
<dbReference type="AlphaFoldDB" id="A0A0M3IZV4"/>
<dbReference type="WBParaSite" id="ASIM_0000078701-mRNA-1">
    <property type="protein sequence ID" value="ASIM_0000078701-mRNA-1"/>
    <property type="gene ID" value="ASIM_0000078701"/>
</dbReference>
<dbReference type="InterPro" id="IPR001563">
    <property type="entry name" value="Peptidase_S10"/>
</dbReference>
<keyword evidence="2" id="KW-0378">Hydrolase</keyword>
<evidence type="ECO:0000256" key="2">
    <source>
        <dbReference type="RuleBase" id="RU361156"/>
    </source>
</evidence>
<dbReference type="FunFam" id="3.40.50.1820:FF:000540">
    <property type="entry name" value="Carboxypeptidase"/>
    <property type="match status" value="1"/>
</dbReference>
<keyword evidence="2" id="KW-0645">Protease</keyword>
<keyword evidence="2" id="KW-0121">Carboxypeptidase</keyword>
<dbReference type="GO" id="GO:0006508">
    <property type="term" value="P:proteolysis"/>
    <property type="evidence" value="ECO:0007669"/>
    <property type="project" value="UniProtKB-KW"/>
</dbReference>
<comment type="similarity">
    <text evidence="1 2">Belongs to the peptidase S10 family.</text>
</comment>
<dbReference type="GO" id="GO:0004185">
    <property type="term" value="F:serine-type carboxypeptidase activity"/>
    <property type="evidence" value="ECO:0007669"/>
    <property type="project" value="UniProtKB-UniRule"/>
</dbReference>